<evidence type="ECO:0000256" key="7">
    <source>
        <dbReference type="RuleBase" id="RU000417"/>
    </source>
</evidence>
<proteinExistence type="inferred from homology"/>
<dbReference type="EMBL" id="BIFT01000001">
    <property type="protein sequence ID" value="GCE28133.1"/>
    <property type="molecule type" value="Genomic_DNA"/>
</dbReference>
<comment type="caution">
    <text evidence="8">The sequence shown here is derived from an EMBL/GenBank/DDBJ whole genome shotgun (WGS) entry which is preliminary data.</text>
</comment>
<dbReference type="NCBIfam" id="TIGR00675">
    <property type="entry name" value="dcm"/>
    <property type="match status" value="1"/>
</dbReference>
<dbReference type="PROSITE" id="PS00094">
    <property type="entry name" value="C5_MTASE_1"/>
    <property type="match status" value="1"/>
</dbReference>
<dbReference type="PROSITE" id="PS51679">
    <property type="entry name" value="SAM_MT_C5"/>
    <property type="match status" value="1"/>
</dbReference>
<dbReference type="PRINTS" id="PR00105">
    <property type="entry name" value="C5METTRFRASE"/>
</dbReference>
<dbReference type="InterPro" id="IPR018117">
    <property type="entry name" value="C5_DNA_meth_AS"/>
</dbReference>
<gene>
    <name evidence="8" type="primary">dcm</name>
    <name evidence="8" type="ORF">KDA_36170</name>
</gene>
<reference evidence="9" key="1">
    <citation type="submission" date="2018-12" db="EMBL/GenBank/DDBJ databases">
        <title>Tengunoibacter tsumagoiensis gen. nov., sp. nov., Dictyobacter kobayashii sp. nov., D. alpinus sp. nov., and D. joshuensis sp. nov. and description of Dictyobacteraceae fam. nov. within the order Ktedonobacterales isolated from Tengu-no-mugimeshi.</title>
        <authorList>
            <person name="Wang C.M."/>
            <person name="Zheng Y."/>
            <person name="Sakai Y."/>
            <person name="Toyoda A."/>
            <person name="Minakuchi Y."/>
            <person name="Abe K."/>
            <person name="Yokota A."/>
            <person name="Yabe S."/>
        </authorList>
    </citation>
    <scope>NUCLEOTIDE SEQUENCE [LARGE SCALE GENOMIC DNA]</scope>
    <source>
        <strain evidence="9">Uno16</strain>
    </source>
</reference>
<dbReference type="Gene3D" id="3.40.50.150">
    <property type="entry name" value="Vaccinia Virus protein VP39"/>
    <property type="match status" value="1"/>
</dbReference>
<dbReference type="GO" id="GO:0003677">
    <property type="term" value="F:DNA binding"/>
    <property type="evidence" value="ECO:0007669"/>
    <property type="project" value="TreeGrafter"/>
</dbReference>
<sequence>MNESIQPRAIDIFSGAGGLSLGLHMAGWNVEAALEIDKYATKTYQQNFPNATIMNVDVSEIDFKQFQGIDLLAGGPPCQPFSVAGKQEAAKDLRDMLPQFIRAVKEAQPKAFLMENVRGLITPKHRTYALLAINQLEQLGYSVHWAVLDAASYGVPQHRERIFIVGVPKKTPFKFPNPTYGPQAPEPYVTVRRALNGVPADIPNNAIITYAKNPVLRPSPWAGLYVNGQGRALNMDEPSLTIPASAGGNRTHILDPDGILLEYHKHLMNGGVPRLGIVDNVRRLTVRESARLQSFPDTFDFTGPRSKQYAQIGNAVPPLLAEAVGMAIFKALFVTEIVKGKELEVAQATLF</sequence>
<organism evidence="8 9">
    <name type="scientific">Dictyobacter alpinus</name>
    <dbReference type="NCBI Taxonomy" id="2014873"/>
    <lineage>
        <taxon>Bacteria</taxon>
        <taxon>Bacillati</taxon>
        <taxon>Chloroflexota</taxon>
        <taxon>Ktedonobacteria</taxon>
        <taxon>Ktedonobacterales</taxon>
        <taxon>Dictyobacteraceae</taxon>
        <taxon>Dictyobacter</taxon>
    </lineage>
</organism>
<dbReference type="SUPFAM" id="SSF53335">
    <property type="entry name" value="S-adenosyl-L-methionine-dependent methyltransferases"/>
    <property type="match status" value="1"/>
</dbReference>
<dbReference type="OrthoDB" id="9813719at2"/>
<dbReference type="PANTHER" id="PTHR10629:SF52">
    <property type="entry name" value="DNA (CYTOSINE-5)-METHYLTRANSFERASE 1"/>
    <property type="match status" value="1"/>
</dbReference>
<evidence type="ECO:0000256" key="3">
    <source>
        <dbReference type="ARBA" id="ARBA00022691"/>
    </source>
</evidence>
<evidence type="ECO:0000256" key="5">
    <source>
        <dbReference type="PROSITE-ProRule" id="PRU01016"/>
    </source>
</evidence>
<comment type="catalytic activity">
    <reaction evidence="7">
        <text>a 2'-deoxycytidine in DNA + S-adenosyl-L-methionine = a 5-methyl-2'-deoxycytidine in DNA + S-adenosyl-L-homocysteine + H(+)</text>
        <dbReference type="Rhea" id="RHEA:13681"/>
        <dbReference type="Rhea" id="RHEA-COMP:11369"/>
        <dbReference type="Rhea" id="RHEA-COMP:11370"/>
        <dbReference type="ChEBI" id="CHEBI:15378"/>
        <dbReference type="ChEBI" id="CHEBI:57856"/>
        <dbReference type="ChEBI" id="CHEBI:59789"/>
        <dbReference type="ChEBI" id="CHEBI:85452"/>
        <dbReference type="ChEBI" id="CHEBI:85454"/>
        <dbReference type="EC" id="2.1.1.37"/>
    </reaction>
</comment>
<evidence type="ECO:0000313" key="9">
    <source>
        <dbReference type="Proteomes" id="UP000287171"/>
    </source>
</evidence>
<evidence type="ECO:0000313" key="8">
    <source>
        <dbReference type="EMBL" id="GCE28133.1"/>
    </source>
</evidence>
<dbReference type="Pfam" id="PF00145">
    <property type="entry name" value="DNA_methylase"/>
    <property type="match status" value="1"/>
</dbReference>
<keyword evidence="2 5" id="KW-0808">Transferase</keyword>
<dbReference type="GO" id="GO:0032259">
    <property type="term" value="P:methylation"/>
    <property type="evidence" value="ECO:0007669"/>
    <property type="project" value="UniProtKB-KW"/>
</dbReference>
<evidence type="ECO:0000256" key="2">
    <source>
        <dbReference type="ARBA" id="ARBA00022679"/>
    </source>
</evidence>
<accession>A0A402B9Q7</accession>
<dbReference type="AlphaFoldDB" id="A0A402B9Q7"/>
<name>A0A402B9Q7_9CHLR</name>
<dbReference type="PANTHER" id="PTHR10629">
    <property type="entry name" value="CYTOSINE-SPECIFIC METHYLTRANSFERASE"/>
    <property type="match status" value="1"/>
</dbReference>
<evidence type="ECO:0000256" key="6">
    <source>
        <dbReference type="RuleBase" id="RU000416"/>
    </source>
</evidence>
<feature type="active site" evidence="5">
    <location>
        <position position="78"/>
    </location>
</feature>
<dbReference type="Gene3D" id="3.90.120.10">
    <property type="entry name" value="DNA Methylase, subunit A, domain 2"/>
    <property type="match status" value="1"/>
</dbReference>
<dbReference type="CDD" id="cd00315">
    <property type="entry name" value="Cyt_C5_DNA_methylase"/>
    <property type="match status" value="1"/>
</dbReference>
<dbReference type="InterPro" id="IPR029063">
    <property type="entry name" value="SAM-dependent_MTases_sf"/>
</dbReference>
<keyword evidence="9" id="KW-1185">Reference proteome</keyword>
<dbReference type="RefSeq" id="WP_126628387.1">
    <property type="nucleotide sequence ID" value="NZ_BIFT01000001.1"/>
</dbReference>
<dbReference type="GO" id="GO:0044027">
    <property type="term" value="P:negative regulation of gene expression via chromosomal CpG island methylation"/>
    <property type="evidence" value="ECO:0007669"/>
    <property type="project" value="TreeGrafter"/>
</dbReference>
<keyword evidence="3 5" id="KW-0949">S-adenosyl-L-methionine</keyword>
<protein>
    <recommendedName>
        <fullName evidence="7">Cytosine-specific methyltransferase</fullName>
        <ecNumber evidence="7">2.1.1.37</ecNumber>
    </recommendedName>
</protein>
<dbReference type="InterPro" id="IPR001525">
    <property type="entry name" value="C5_MeTfrase"/>
</dbReference>
<dbReference type="Proteomes" id="UP000287171">
    <property type="component" value="Unassembled WGS sequence"/>
</dbReference>
<keyword evidence="4" id="KW-0680">Restriction system</keyword>
<evidence type="ECO:0000256" key="4">
    <source>
        <dbReference type="ARBA" id="ARBA00022747"/>
    </source>
</evidence>
<comment type="similarity">
    <text evidence="5 6">Belongs to the class I-like SAM-binding methyltransferase superfamily. C5-methyltransferase family.</text>
</comment>
<dbReference type="GO" id="GO:0003886">
    <property type="term" value="F:DNA (cytosine-5-)-methyltransferase activity"/>
    <property type="evidence" value="ECO:0007669"/>
    <property type="project" value="UniProtKB-EC"/>
</dbReference>
<dbReference type="InterPro" id="IPR050390">
    <property type="entry name" value="C5-Methyltransferase"/>
</dbReference>
<dbReference type="EC" id="2.1.1.37" evidence="7"/>
<evidence type="ECO:0000256" key="1">
    <source>
        <dbReference type="ARBA" id="ARBA00022603"/>
    </source>
</evidence>
<dbReference type="GO" id="GO:0009307">
    <property type="term" value="P:DNA restriction-modification system"/>
    <property type="evidence" value="ECO:0007669"/>
    <property type="project" value="UniProtKB-KW"/>
</dbReference>
<keyword evidence="1 5" id="KW-0489">Methyltransferase</keyword>